<protein>
    <recommendedName>
        <fullName evidence="2">asparaginase</fullName>
        <ecNumber evidence="2">3.5.1.1</ecNumber>
    </recommendedName>
</protein>
<reference evidence="11 12" key="1">
    <citation type="submission" date="2017-03" db="EMBL/GenBank/DDBJ databases">
        <title>Genomes of endolithic fungi from Antarctica.</title>
        <authorList>
            <person name="Coleine C."/>
            <person name="Masonjones S."/>
            <person name="Stajich J.E."/>
        </authorList>
    </citation>
    <scope>NUCLEOTIDE SEQUENCE [LARGE SCALE GENOMIC DNA]</scope>
    <source>
        <strain evidence="11 12">CCFEE 6314</strain>
    </source>
</reference>
<dbReference type="OrthoDB" id="542841at2759"/>
<dbReference type="SUPFAM" id="SSF53774">
    <property type="entry name" value="Glutaminase/Asparaginase"/>
    <property type="match status" value="1"/>
</dbReference>
<dbReference type="PROSITE" id="PS00144">
    <property type="entry name" value="ASN_GLN_ASE_1"/>
    <property type="match status" value="1"/>
</dbReference>
<keyword evidence="3" id="KW-0378">Hydrolase</keyword>
<feature type="signal peptide" evidence="8">
    <location>
        <begin position="1"/>
        <end position="17"/>
    </location>
</feature>
<gene>
    <name evidence="11" type="ORF">B0A52_04787</name>
</gene>
<evidence type="ECO:0000256" key="4">
    <source>
        <dbReference type="ARBA" id="ARBA00049366"/>
    </source>
</evidence>
<dbReference type="PIRSF" id="PIRSF001220">
    <property type="entry name" value="L-ASNase_gatD"/>
    <property type="match status" value="1"/>
</dbReference>
<comment type="caution">
    <text evidence="11">The sequence shown here is derived from an EMBL/GenBank/DDBJ whole genome shotgun (WGS) entry which is preliminary data.</text>
</comment>
<keyword evidence="8" id="KW-0732">Signal</keyword>
<feature type="chain" id="PRO_5019323267" description="asparaginase" evidence="8">
    <location>
        <begin position="18"/>
        <end position="365"/>
    </location>
</feature>
<dbReference type="GO" id="GO:0004067">
    <property type="term" value="F:asparaginase activity"/>
    <property type="evidence" value="ECO:0007669"/>
    <property type="project" value="UniProtKB-UniRule"/>
</dbReference>
<evidence type="ECO:0000256" key="5">
    <source>
        <dbReference type="PIRSR" id="PIRSR001220-1"/>
    </source>
</evidence>
<dbReference type="EC" id="3.5.1.1" evidence="2"/>
<dbReference type="PANTHER" id="PTHR11707">
    <property type="entry name" value="L-ASPARAGINASE"/>
    <property type="match status" value="1"/>
</dbReference>
<evidence type="ECO:0000256" key="1">
    <source>
        <dbReference type="ARBA" id="ARBA00010518"/>
    </source>
</evidence>
<dbReference type="InterPro" id="IPR027474">
    <property type="entry name" value="L-asparaginase_N"/>
</dbReference>
<dbReference type="InterPro" id="IPR040919">
    <property type="entry name" value="Asparaginase_C"/>
</dbReference>
<dbReference type="Gene3D" id="3.40.50.40">
    <property type="match status" value="1"/>
</dbReference>
<comment type="similarity">
    <text evidence="1 7">Belongs to the asparaginase 1 family.</text>
</comment>
<evidence type="ECO:0000256" key="7">
    <source>
        <dbReference type="RuleBase" id="RU004456"/>
    </source>
</evidence>
<dbReference type="CDD" id="cd08964">
    <property type="entry name" value="L-asparaginase_II"/>
    <property type="match status" value="1"/>
</dbReference>
<dbReference type="PANTHER" id="PTHR11707:SF28">
    <property type="entry name" value="60 KDA LYSOPHOSPHOLIPASE"/>
    <property type="match status" value="1"/>
</dbReference>
<dbReference type="InterPro" id="IPR027473">
    <property type="entry name" value="L-asparaginase_C"/>
</dbReference>
<dbReference type="PRINTS" id="PR00139">
    <property type="entry name" value="ASNGLNASE"/>
</dbReference>
<dbReference type="VEuPathDB" id="FungiDB:PV10_04221"/>
<dbReference type="Gene3D" id="3.40.50.1170">
    <property type="entry name" value="L-asparaginase, N-terminal domain"/>
    <property type="match status" value="1"/>
</dbReference>
<evidence type="ECO:0000259" key="10">
    <source>
        <dbReference type="Pfam" id="PF17763"/>
    </source>
</evidence>
<evidence type="ECO:0000313" key="12">
    <source>
        <dbReference type="Proteomes" id="UP000288859"/>
    </source>
</evidence>
<proteinExistence type="inferred from homology"/>
<evidence type="ECO:0000256" key="3">
    <source>
        <dbReference type="ARBA" id="ARBA00022801"/>
    </source>
</evidence>
<evidence type="ECO:0000259" key="9">
    <source>
        <dbReference type="Pfam" id="PF00710"/>
    </source>
</evidence>
<accession>A0A438N612</accession>
<organism evidence="11 12">
    <name type="scientific">Exophiala mesophila</name>
    <name type="common">Black yeast-like fungus</name>
    <dbReference type="NCBI Taxonomy" id="212818"/>
    <lineage>
        <taxon>Eukaryota</taxon>
        <taxon>Fungi</taxon>
        <taxon>Dikarya</taxon>
        <taxon>Ascomycota</taxon>
        <taxon>Pezizomycotina</taxon>
        <taxon>Eurotiomycetes</taxon>
        <taxon>Chaetothyriomycetidae</taxon>
        <taxon>Chaetothyriales</taxon>
        <taxon>Herpotrichiellaceae</taxon>
        <taxon>Exophiala</taxon>
    </lineage>
</organism>
<dbReference type="Pfam" id="PF17763">
    <property type="entry name" value="Asparaginase_C"/>
    <property type="match status" value="1"/>
</dbReference>
<feature type="active site" description="O-isoaspartyl threonine intermediate" evidence="5">
    <location>
        <position position="51"/>
    </location>
</feature>
<name>A0A438N612_EXOME</name>
<dbReference type="FunFam" id="3.40.50.1170:FF:000001">
    <property type="entry name" value="L-asparaginase 2"/>
    <property type="match status" value="1"/>
</dbReference>
<feature type="active site" evidence="6">
    <location>
        <position position="51"/>
    </location>
</feature>
<dbReference type="EMBL" id="NAJM01000018">
    <property type="protein sequence ID" value="RVX71213.1"/>
    <property type="molecule type" value="Genomic_DNA"/>
</dbReference>
<feature type="domain" description="Asparaginase/glutaminase C-terminal" evidence="10">
    <location>
        <begin position="253"/>
        <end position="359"/>
    </location>
</feature>
<dbReference type="InterPro" id="IPR037152">
    <property type="entry name" value="L-asparaginase_N_sf"/>
</dbReference>
<evidence type="ECO:0000256" key="8">
    <source>
        <dbReference type="SAM" id="SignalP"/>
    </source>
</evidence>
<evidence type="ECO:0000256" key="2">
    <source>
        <dbReference type="ARBA" id="ARBA00012920"/>
    </source>
</evidence>
<dbReference type="InterPro" id="IPR004550">
    <property type="entry name" value="AsnASE_II"/>
</dbReference>
<feature type="domain" description="L-asparaginase N-terminal" evidence="9">
    <location>
        <begin position="42"/>
        <end position="233"/>
    </location>
</feature>
<dbReference type="InterPro" id="IPR036152">
    <property type="entry name" value="Asp/glu_Ase-like_sf"/>
</dbReference>
<comment type="catalytic activity">
    <reaction evidence="4">
        <text>L-asparagine + H2O = L-aspartate + NH4(+)</text>
        <dbReference type="Rhea" id="RHEA:21016"/>
        <dbReference type="ChEBI" id="CHEBI:15377"/>
        <dbReference type="ChEBI" id="CHEBI:28938"/>
        <dbReference type="ChEBI" id="CHEBI:29991"/>
        <dbReference type="ChEBI" id="CHEBI:58048"/>
        <dbReference type="EC" id="3.5.1.1"/>
    </reaction>
</comment>
<dbReference type="SMART" id="SM00870">
    <property type="entry name" value="Asparaginase"/>
    <property type="match status" value="1"/>
</dbReference>
<dbReference type="InterPro" id="IPR020827">
    <property type="entry name" value="Asparaginase/glutaminase_AS1"/>
</dbReference>
<dbReference type="InterPro" id="IPR006034">
    <property type="entry name" value="Asparaginase/glutaminase-like"/>
</dbReference>
<dbReference type="NCBIfam" id="TIGR00520">
    <property type="entry name" value="asnASE_II"/>
    <property type="match status" value="1"/>
</dbReference>
<evidence type="ECO:0000256" key="6">
    <source>
        <dbReference type="PROSITE-ProRule" id="PRU10099"/>
    </source>
</evidence>
<evidence type="ECO:0000313" key="11">
    <source>
        <dbReference type="EMBL" id="RVX71213.1"/>
    </source>
</evidence>
<dbReference type="AlphaFoldDB" id="A0A438N612"/>
<sequence length="365" mass="38352">MFSAALLLTSLALSAVASPFPDLHPLVVRQELDSPFNASLPNVTILATGGTIAARGTTNTQTIGYSVGLGVQEIIDAVPEILNISNIQGYQVTNLGSSSMNNTVLLQLAEAVNEELAKDEISGVVVTHGTSTLEETAFFLELVTNTTKPIVVVGAMRPSTALSADGPLNLLQAVTLACSPKAIGRGVMITLNDRIGSAWYATKMSANSLDTFYSTEAGQLGFFINQVPYFYYEPSLPIGKVYFDVTGVESLPKISVLYSHQDMDSLLFNSVAENGAAGLVVAGTGGGSASAAAYAAAQAVYNETGIPMVWSHRSPDGFAPPNSAAYRIGSGFLNPQKARILMQLAVNAGYDNQAIRELFALGYPA</sequence>
<dbReference type="PIRSF" id="PIRSF500176">
    <property type="entry name" value="L_ASNase"/>
    <property type="match status" value="1"/>
</dbReference>
<dbReference type="PROSITE" id="PS51732">
    <property type="entry name" value="ASN_GLN_ASE_3"/>
    <property type="match status" value="1"/>
</dbReference>
<dbReference type="GO" id="GO:0006530">
    <property type="term" value="P:L-asparagine catabolic process"/>
    <property type="evidence" value="ECO:0007669"/>
    <property type="project" value="UniProtKB-ARBA"/>
</dbReference>
<dbReference type="Proteomes" id="UP000288859">
    <property type="component" value="Unassembled WGS sequence"/>
</dbReference>
<dbReference type="Pfam" id="PF00710">
    <property type="entry name" value="Asparaginase"/>
    <property type="match status" value="1"/>
</dbReference>